<protein>
    <submittedName>
        <fullName evidence="1">Uncharacterized protein</fullName>
    </submittedName>
</protein>
<sequence length="266" mass="29329">MATLSPDSSWPPLLRKFDLARATLNIYVHTPFSGRLFLTCCRLDALHTLSNAADLNINSHPPTRRATSPPRLDIHAVFAPCASSPYAELPHRAAAHSLPLHPPALSSLRTLTVGSCSRVLQSLPYPLRAHTSRTRIPSSSRTPHPTALRVEFASAHSPRLVSFPTLISALVYTTARAVESSRCHPPSARTRIRRELARRVRGVCFESLRTTAAPQFVHAGARARVQFPLAAASRGIGIRRRPFPPPRHFLSSAPFRSILRTPSRSY</sequence>
<keyword evidence="2" id="KW-1185">Reference proteome</keyword>
<reference evidence="1" key="1">
    <citation type="submission" date="2023-03" db="EMBL/GenBank/DDBJ databases">
        <title>Massive genome expansion in bonnet fungi (Mycena s.s.) driven by repeated elements and novel gene families across ecological guilds.</title>
        <authorList>
            <consortium name="Lawrence Berkeley National Laboratory"/>
            <person name="Harder C.B."/>
            <person name="Miyauchi S."/>
            <person name="Viragh M."/>
            <person name="Kuo A."/>
            <person name="Thoen E."/>
            <person name="Andreopoulos B."/>
            <person name="Lu D."/>
            <person name="Skrede I."/>
            <person name="Drula E."/>
            <person name="Henrissat B."/>
            <person name="Morin E."/>
            <person name="Kohler A."/>
            <person name="Barry K."/>
            <person name="LaButti K."/>
            <person name="Morin E."/>
            <person name="Salamov A."/>
            <person name="Lipzen A."/>
            <person name="Mereny Z."/>
            <person name="Hegedus B."/>
            <person name="Baldrian P."/>
            <person name="Stursova M."/>
            <person name="Weitz H."/>
            <person name="Taylor A."/>
            <person name="Grigoriev I.V."/>
            <person name="Nagy L.G."/>
            <person name="Martin F."/>
            <person name="Kauserud H."/>
        </authorList>
    </citation>
    <scope>NUCLEOTIDE SEQUENCE</scope>
    <source>
        <strain evidence="1">CBHHK182m</strain>
    </source>
</reference>
<dbReference type="Proteomes" id="UP001215598">
    <property type="component" value="Unassembled WGS sequence"/>
</dbReference>
<gene>
    <name evidence="1" type="ORF">B0H16DRAFT_1894953</name>
</gene>
<name>A0AAD7HRU1_9AGAR</name>
<evidence type="ECO:0000313" key="2">
    <source>
        <dbReference type="Proteomes" id="UP001215598"/>
    </source>
</evidence>
<proteinExistence type="predicted"/>
<comment type="caution">
    <text evidence="1">The sequence shown here is derived from an EMBL/GenBank/DDBJ whole genome shotgun (WGS) entry which is preliminary data.</text>
</comment>
<organism evidence="1 2">
    <name type="scientific">Mycena metata</name>
    <dbReference type="NCBI Taxonomy" id="1033252"/>
    <lineage>
        <taxon>Eukaryota</taxon>
        <taxon>Fungi</taxon>
        <taxon>Dikarya</taxon>
        <taxon>Basidiomycota</taxon>
        <taxon>Agaricomycotina</taxon>
        <taxon>Agaricomycetes</taxon>
        <taxon>Agaricomycetidae</taxon>
        <taxon>Agaricales</taxon>
        <taxon>Marasmiineae</taxon>
        <taxon>Mycenaceae</taxon>
        <taxon>Mycena</taxon>
    </lineage>
</organism>
<dbReference type="EMBL" id="JARKIB010000190">
    <property type="protein sequence ID" value="KAJ7725958.1"/>
    <property type="molecule type" value="Genomic_DNA"/>
</dbReference>
<dbReference type="AlphaFoldDB" id="A0AAD7HRU1"/>
<accession>A0AAD7HRU1</accession>
<evidence type="ECO:0000313" key="1">
    <source>
        <dbReference type="EMBL" id="KAJ7725958.1"/>
    </source>
</evidence>